<evidence type="ECO:0000313" key="4">
    <source>
        <dbReference type="Proteomes" id="UP000649617"/>
    </source>
</evidence>
<accession>A0A812M0E7</accession>
<dbReference type="AlphaFoldDB" id="A0A812M0E7"/>
<name>A0A812M0E7_SYMPI</name>
<evidence type="ECO:0000313" key="3">
    <source>
        <dbReference type="EMBL" id="CAE7250071.1"/>
    </source>
</evidence>
<keyword evidence="2" id="KW-0472">Membrane</keyword>
<reference evidence="3" key="1">
    <citation type="submission" date="2021-02" db="EMBL/GenBank/DDBJ databases">
        <authorList>
            <person name="Dougan E. K."/>
            <person name="Rhodes N."/>
            <person name="Thang M."/>
            <person name="Chan C."/>
        </authorList>
    </citation>
    <scope>NUCLEOTIDE SEQUENCE</scope>
</reference>
<organism evidence="3 4">
    <name type="scientific">Symbiodinium pilosum</name>
    <name type="common">Dinoflagellate</name>
    <dbReference type="NCBI Taxonomy" id="2952"/>
    <lineage>
        <taxon>Eukaryota</taxon>
        <taxon>Sar</taxon>
        <taxon>Alveolata</taxon>
        <taxon>Dinophyceae</taxon>
        <taxon>Suessiales</taxon>
        <taxon>Symbiodiniaceae</taxon>
        <taxon>Symbiodinium</taxon>
    </lineage>
</organism>
<feature type="region of interest" description="Disordered" evidence="1">
    <location>
        <begin position="349"/>
        <end position="411"/>
    </location>
</feature>
<dbReference type="Proteomes" id="UP000649617">
    <property type="component" value="Unassembled WGS sequence"/>
</dbReference>
<keyword evidence="2" id="KW-0812">Transmembrane</keyword>
<sequence>MREWGVWCVRMRFGVDIVALASDLVHLPEGSVNRCIKSVQAHRCGVAEDTLKMLIKPDEKYSLQDTASGLESCLAAWGPEDQQDADAEPEQPGRDSHRESRESLDSDALMLAMGTDFAHRNLKRKWNLAEHGSFAVQSILVRRWYTRVAMLFPVFHPWTVLVRMSLLTPRKVRVSLIFLKFVTAAATNALFFASNSPLPDSDPRCFEPENLFAALVQTAVVGISSALLGDFMVFILFRIQALRPVRKIAWTSSLRARQRMKWRFRLWLFWFLWLPYTIFCILYVALFLANVRLVDAHDWFACTGVSLLQDIVLLPAGCALVLGTLASLALASTRIRKKVETRWVQKDQQHTASIEAAPAAEEAQRPSDGVDDEVEGLFQSPGVPSEGERGPPRRGPIQPARLLATSGEADVQCQSDAMDEVEELFRTPQGPSEGVRPPPRLGPVQPARLPATSGEVRIPTGRAQ</sequence>
<feature type="transmembrane region" description="Helical" evidence="2">
    <location>
        <begin position="174"/>
        <end position="194"/>
    </location>
</feature>
<feature type="transmembrane region" description="Helical" evidence="2">
    <location>
        <begin position="214"/>
        <end position="237"/>
    </location>
</feature>
<feature type="non-terminal residue" evidence="3">
    <location>
        <position position="464"/>
    </location>
</feature>
<keyword evidence="2" id="KW-1133">Transmembrane helix</keyword>
<evidence type="ECO:0000256" key="1">
    <source>
        <dbReference type="SAM" id="MobiDB-lite"/>
    </source>
</evidence>
<evidence type="ECO:0000256" key="2">
    <source>
        <dbReference type="SAM" id="Phobius"/>
    </source>
</evidence>
<feature type="region of interest" description="Disordered" evidence="1">
    <location>
        <begin position="426"/>
        <end position="464"/>
    </location>
</feature>
<dbReference type="CDD" id="cd00637">
    <property type="entry name" value="7tm_classA_rhodopsin-like"/>
    <property type="match status" value="1"/>
</dbReference>
<feature type="transmembrane region" description="Helical" evidence="2">
    <location>
        <begin position="267"/>
        <end position="291"/>
    </location>
</feature>
<dbReference type="OrthoDB" id="440910at2759"/>
<dbReference type="EMBL" id="CAJNIZ010006445">
    <property type="protein sequence ID" value="CAE7250071.1"/>
    <property type="molecule type" value="Genomic_DNA"/>
</dbReference>
<keyword evidence="4" id="KW-1185">Reference proteome</keyword>
<comment type="caution">
    <text evidence="3">The sequence shown here is derived from an EMBL/GenBank/DDBJ whole genome shotgun (WGS) entry which is preliminary data.</text>
</comment>
<feature type="transmembrane region" description="Helical" evidence="2">
    <location>
        <begin position="311"/>
        <end position="332"/>
    </location>
</feature>
<protein>
    <submittedName>
        <fullName evidence="3">HERC2 protein</fullName>
    </submittedName>
</protein>
<feature type="compositionally biased region" description="Basic and acidic residues" evidence="1">
    <location>
        <begin position="91"/>
        <end position="103"/>
    </location>
</feature>
<feature type="region of interest" description="Disordered" evidence="1">
    <location>
        <begin position="81"/>
        <end position="103"/>
    </location>
</feature>
<gene>
    <name evidence="3" type="primary">HERC2</name>
    <name evidence="3" type="ORF">SPIL2461_LOCUS4764</name>
</gene>
<proteinExistence type="predicted"/>